<dbReference type="FunFam" id="3.30.70.270:FF:000001">
    <property type="entry name" value="Diguanylate cyclase domain protein"/>
    <property type="match status" value="1"/>
</dbReference>
<evidence type="ECO:0000256" key="2">
    <source>
        <dbReference type="ARBA" id="ARBA00034247"/>
    </source>
</evidence>
<dbReference type="PANTHER" id="PTHR45138">
    <property type="entry name" value="REGULATORY COMPONENTS OF SENSORY TRANSDUCTION SYSTEM"/>
    <property type="match status" value="1"/>
</dbReference>
<evidence type="ECO:0000259" key="5">
    <source>
        <dbReference type="PROSITE" id="PS50887"/>
    </source>
</evidence>
<dbReference type="SMART" id="SM00267">
    <property type="entry name" value="GGDEF"/>
    <property type="match status" value="1"/>
</dbReference>
<feature type="transmembrane region" description="Helical" evidence="3">
    <location>
        <begin position="44"/>
        <end position="65"/>
    </location>
</feature>
<dbReference type="PROSITE" id="PS50924">
    <property type="entry name" value="MHYT"/>
    <property type="match status" value="1"/>
</dbReference>
<name>A0A1I6MGA2_9BACT</name>
<feature type="transmembrane region" description="Helical" evidence="3">
    <location>
        <begin position="178"/>
        <end position="202"/>
    </location>
</feature>
<dbReference type="EMBL" id="FOZL01000001">
    <property type="protein sequence ID" value="SFS14740.1"/>
    <property type="molecule type" value="Genomic_DNA"/>
</dbReference>
<evidence type="ECO:0000313" key="7">
    <source>
        <dbReference type="EMBL" id="SFS14740.1"/>
    </source>
</evidence>
<dbReference type="STRING" id="474950.SAMN05421771_2590"/>
<dbReference type="InterPro" id="IPR050469">
    <property type="entry name" value="Diguanylate_Cyclase"/>
</dbReference>
<dbReference type="GO" id="GO:0052621">
    <property type="term" value="F:diguanylate cyclase activity"/>
    <property type="evidence" value="ECO:0007669"/>
    <property type="project" value="UniProtKB-EC"/>
</dbReference>
<dbReference type="InterPro" id="IPR000160">
    <property type="entry name" value="GGDEF_dom"/>
</dbReference>
<evidence type="ECO:0000256" key="4">
    <source>
        <dbReference type="SAM" id="MobiDB-lite"/>
    </source>
</evidence>
<dbReference type="EC" id="2.7.7.65" evidence="1"/>
<dbReference type="NCBIfam" id="TIGR00254">
    <property type="entry name" value="GGDEF"/>
    <property type="match status" value="1"/>
</dbReference>
<dbReference type="InterPro" id="IPR043128">
    <property type="entry name" value="Rev_trsase/Diguanyl_cyclase"/>
</dbReference>
<organism evidence="7 8">
    <name type="scientific">Granulicella pectinivorans</name>
    <dbReference type="NCBI Taxonomy" id="474950"/>
    <lineage>
        <taxon>Bacteria</taxon>
        <taxon>Pseudomonadati</taxon>
        <taxon>Acidobacteriota</taxon>
        <taxon>Terriglobia</taxon>
        <taxon>Terriglobales</taxon>
        <taxon>Acidobacteriaceae</taxon>
        <taxon>Granulicella</taxon>
    </lineage>
</organism>
<feature type="transmembrane region" description="Helical" evidence="3">
    <location>
        <begin position="222"/>
        <end position="241"/>
    </location>
</feature>
<dbReference type="GO" id="GO:0043709">
    <property type="term" value="P:cell adhesion involved in single-species biofilm formation"/>
    <property type="evidence" value="ECO:0007669"/>
    <property type="project" value="TreeGrafter"/>
</dbReference>
<reference evidence="7 8" key="1">
    <citation type="submission" date="2016-10" db="EMBL/GenBank/DDBJ databases">
        <authorList>
            <person name="de Groot N.N."/>
        </authorList>
    </citation>
    <scope>NUCLEOTIDE SEQUENCE [LARGE SCALE GENOMIC DNA]</scope>
    <source>
        <strain evidence="7 8">DSM 21001</strain>
    </source>
</reference>
<evidence type="ECO:0000313" key="8">
    <source>
        <dbReference type="Proteomes" id="UP000199024"/>
    </source>
</evidence>
<dbReference type="GO" id="GO:0005886">
    <property type="term" value="C:plasma membrane"/>
    <property type="evidence" value="ECO:0007669"/>
    <property type="project" value="TreeGrafter"/>
</dbReference>
<feature type="domain" description="MHYT" evidence="6">
    <location>
        <begin position="8"/>
        <end position="202"/>
    </location>
</feature>
<dbReference type="Proteomes" id="UP000199024">
    <property type="component" value="Unassembled WGS sequence"/>
</dbReference>
<dbReference type="CDD" id="cd01949">
    <property type="entry name" value="GGDEF"/>
    <property type="match status" value="1"/>
</dbReference>
<accession>A0A1I6MGA2</accession>
<evidence type="ECO:0000256" key="1">
    <source>
        <dbReference type="ARBA" id="ARBA00012528"/>
    </source>
</evidence>
<feature type="transmembrane region" description="Helical" evidence="3">
    <location>
        <begin position="12"/>
        <end position="32"/>
    </location>
</feature>
<dbReference type="PROSITE" id="PS50887">
    <property type="entry name" value="GGDEF"/>
    <property type="match status" value="1"/>
</dbReference>
<sequence length="470" mass="50869">MNALPLSYSYRLVAISVVLSMTASYAAFGLADRMRVAKTRMHRFFWLSGGSMAMGIGIWSMHYLGMLAVKLPVQVDYYIPTVVLSLVLAIAASAVTLTVVSAEDVGWKQQGIGGLLMGAGIGGMHYIGMAAMRSSAMPMYSTPVVVLSIGVAVVFSALALHMATLVRGAGERVETVRVGAGALMGLAIASMHYIAMSAVHFMPGSLGYSPAHTVHIDELGQIGVSVTAALVLFVALFSANLDRRLYYRLRKAHAELAKSQSALVLSQRALKDANAMLRELSVRDGLTGLYNRRHFDERFQVEWSRAVRNHQPIALIMLDVDRFKLLNDRHGHQYGDECLREVARVLTEQSARGEDLVARFGGEEFVVLLPGCALPGAVAIAEGIRQGILNAKIVHDASPLGCATISAGVTSWIPEQDDLLDTMLRSTDEAMYAAKQAGRNQVRAATSTPPADRKRLPQRASQVPRKRPIA</sequence>
<protein>
    <recommendedName>
        <fullName evidence="1">diguanylate cyclase</fullName>
        <ecNumber evidence="1">2.7.7.65</ecNumber>
    </recommendedName>
</protein>
<proteinExistence type="predicted"/>
<feature type="transmembrane region" description="Helical" evidence="3">
    <location>
        <begin position="144"/>
        <end position="166"/>
    </location>
</feature>
<evidence type="ECO:0000259" key="6">
    <source>
        <dbReference type="PROSITE" id="PS50924"/>
    </source>
</evidence>
<dbReference type="SUPFAM" id="SSF55073">
    <property type="entry name" value="Nucleotide cyclase"/>
    <property type="match status" value="1"/>
</dbReference>
<feature type="transmembrane region" description="Helical" evidence="3">
    <location>
        <begin position="77"/>
        <end position="100"/>
    </location>
</feature>
<dbReference type="GO" id="GO:1902201">
    <property type="term" value="P:negative regulation of bacterial-type flagellum-dependent cell motility"/>
    <property type="evidence" value="ECO:0007669"/>
    <property type="project" value="TreeGrafter"/>
</dbReference>
<dbReference type="Pfam" id="PF03707">
    <property type="entry name" value="MHYT"/>
    <property type="match status" value="3"/>
</dbReference>
<dbReference type="RefSeq" id="WP_089839504.1">
    <property type="nucleotide sequence ID" value="NZ_FOZL01000001.1"/>
</dbReference>
<comment type="catalytic activity">
    <reaction evidence="2">
        <text>2 GTP = 3',3'-c-di-GMP + 2 diphosphate</text>
        <dbReference type="Rhea" id="RHEA:24898"/>
        <dbReference type="ChEBI" id="CHEBI:33019"/>
        <dbReference type="ChEBI" id="CHEBI:37565"/>
        <dbReference type="ChEBI" id="CHEBI:58805"/>
        <dbReference type="EC" id="2.7.7.65"/>
    </reaction>
</comment>
<keyword evidence="8" id="KW-1185">Reference proteome</keyword>
<dbReference type="Gene3D" id="3.30.70.270">
    <property type="match status" value="1"/>
</dbReference>
<gene>
    <name evidence="7" type="ORF">SAMN05421771_2590</name>
</gene>
<dbReference type="Pfam" id="PF00990">
    <property type="entry name" value="GGDEF"/>
    <property type="match status" value="1"/>
</dbReference>
<dbReference type="PANTHER" id="PTHR45138:SF9">
    <property type="entry name" value="DIGUANYLATE CYCLASE DGCM-RELATED"/>
    <property type="match status" value="1"/>
</dbReference>
<keyword evidence="3" id="KW-0812">Transmembrane</keyword>
<evidence type="ECO:0000256" key="3">
    <source>
        <dbReference type="PROSITE-ProRule" id="PRU00244"/>
    </source>
</evidence>
<feature type="region of interest" description="Disordered" evidence="4">
    <location>
        <begin position="435"/>
        <end position="470"/>
    </location>
</feature>
<dbReference type="AlphaFoldDB" id="A0A1I6MGA2"/>
<dbReference type="InterPro" id="IPR005330">
    <property type="entry name" value="MHYT_dom"/>
</dbReference>
<dbReference type="OrthoDB" id="9759607at2"/>
<feature type="transmembrane region" description="Helical" evidence="3">
    <location>
        <begin position="112"/>
        <end position="132"/>
    </location>
</feature>
<dbReference type="InterPro" id="IPR029787">
    <property type="entry name" value="Nucleotide_cyclase"/>
</dbReference>
<feature type="domain" description="GGDEF" evidence="5">
    <location>
        <begin position="311"/>
        <end position="447"/>
    </location>
</feature>
<keyword evidence="3" id="KW-1133">Transmembrane helix</keyword>
<keyword evidence="3" id="KW-0472">Membrane</keyword>